<dbReference type="InterPro" id="IPR029063">
    <property type="entry name" value="SAM-dependent_MTases_sf"/>
</dbReference>
<dbReference type="PANTHER" id="PTHR32026">
    <property type="entry name" value="METHYLTRANSFERASE-LIKE PROTEIN 24"/>
    <property type="match status" value="1"/>
</dbReference>
<sequence>MLPTMNRRHYLAAGLLLTLGSLSFYFRENLTVATFSTPSQEHILYPPRPPITFTATPAGDRRLRATLEANERRYQETIKTRTKAIEKAGGRDLPAYTKPTGVDSYILWDFFIPAFSCPFPVSRVGDMGDGGKWVCGLERATHQSSCVIYSMGVDKQSSFEKEVLEQGKDCQVYGFDFSVSDWGPQLRGDAQFSSRTHFYPWKIGAVDNHAANPKEYSLQGIMKELGHDFIDILKIDIEGSEFEALKSVIESFKGQPLPFGQLQIELHIGWSGVNTVGALDDFWTMLEDAGLRPFWTELNLLALMWLGGGPFFAEWSFINIRGKHALIDDSLPEFP</sequence>
<dbReference type="Pfam" id="PF13383">
    <property type="entry name" value="Methyltransf_22"/>
    <property type="match status" value="1"/>
</dbReference>
<dbReference type="InterPro" id="IPR025714">
    <property type="entry name" value="Methyltranfer_dom"/>
</dbReference>
<organism evidence="2 3">
    <name type="scientific">Roridomyces roridus</name>
    <dbReference type="NCBI Taxonomy" id="1738132"/>
    <lineage>
        <taxon>Eukaryota</taxon>
        <taxon>Fungi</taxon>
        <taxon>Dikarya</taxon>
        <taxon>Basidiomycota</taxon>
        <taxon>Agaricomycotina</taxon>
        <taxon>Agaricomycetes</taxon>
        <taxon>Agaricomycetidae</taxon>
        <taxon>Agaricales</taxon>
        <taxon>Marasmiineae</taxon>
        <taxon>Mycenaceae</taxon>
        <taxon>Roridomyces</taxon>
    </lineage>
</organism>
<gene>
    <name evidence="2" type="ORF">FB45DRAFT_393614</name>
</gene>
<dbReference type="EMBL" id="JARKIF010000048">
    <property type="protein sequence ID" value="KAJ7607687.1"/>
    <property type="molecule type" value="Genomic_DNA"/>
</dbReference>
<evidence type="ECO:0000313" key="2">
    <source>
        <dbReference type="EMBL" id="KAJ7607687.1"/>
    </source>
</evidence>
<reference evidence="2" key="1">
    <citation type="submission" date="2023-03" db="EMBL/GenBank/DDBJ databases">
        <title>Massive genome expansion in bonnet fungi (Mycena s.s.) driven by repeated elements and novel gene families across ecological guilds.</title>
        <authorList>
            <consortium name="Lawrence Berkeley National Laboratory"/>
            <person name="Harder C.B."/>
            <person name="Miyauchi S."/>
            <person name="Viragh M."/>
            <person name="Kuo A."/>
            <person name="Thoen E."/>
            <person name="Andreopoulos B."/>
            <person name="Lu D."/>
            <person name="Skrede I."/>
            <person name="Drula E."/>
            <person name="Henrissat B."/>
            <person name="Morin E."/>
            <person name="Kohler A."/>
            <person name="Barry K."/>
            <person name="LaButti K."/>
            <person name="Morin E."/>
            <person name="Salamov A."/>
            <person name="Lipzen A."/>
            <person name="Mereny Z."/>
            <person name="Hegedus B."/>
            <person name="Baldrian P."/>
            <person name="Stursova M."/>
            <person name="Weitz H."/>
            <person name="Taylor A."/>
            <person name="Grigoriev I.V."/>
            <person name="Nagy L.G."/>
            <person name="Martin F."/>
            <person name="Kauserud H."/>
        </authorList>
    </citation>
    <scope>NUCLEOTIDE SEQUENCE</scope>
    <source>
        <strain evidence="2">9284</strain>
    </source>
</reference>
<dbReference type="AlphaFoldDB" id="A0AAD7B241"/>
<name>A0AAD7B241_9AGAR</name>
<keyword evidence="2" id="KW-0489">Methyltransferase</keyword>
<keyword evidence="3" id="KW-1185">Reference proteome</keyword>
<accession>A0AAD7B241</accession>
<comment type="caution">
    <text evidence="2">The sequence shown here is derived from an EMBL/GenBank/DDBJ whole genome shotgun (WGS) entry which is preliminary data.</text>
</comment>
<feature type="domain" description="Methyltransferase" evidence="1">
    <location>
        <begin position="109"/>
        <end position="300"/>
    </location>
</feature>
<dbReference type="PANTHER" id="PTHR32026:SF10">
    <property type="entry name" value="METHYLTRANSFERASE-LIKE PROTEIN 24-RELATED"/>
    <property type="match status" value="1"/>
</dbReference>
<dbReference type="InterPro" id="IPR026913">
    <property type="entry name" value="METTL24"/>
</dbReference>
<dbReference type="GO" id="GO:0008168">
    <property type="term" value="F:methyltransferase activity"/>
    <property type="evidence" value="ECO:0007669"/>
    <property type="project" value="UniProtKB-KW"/>
</dbReference>
<evidence type="ECO:0000313" key="3">
    <source>
        <dbReference type="Proteomes" id="UP001221142"/>
    </source>
</evidence>
<protein>
    <submittedName>
        <fullName evidence="2">Methyltransferase domain-containing protein</fullName>
    </submittedName>
</protein>
<dbReference type="SUPFAM" id="SSF53335">
    <property type="entry name" value="S-adenosyl-L-methionine-dependent methyltransferases"/>
    <property type="match status" value="1"/>
</dbReference>
<evidence type="ECO:0000259" key="1">
    <source>
        <dbReference type="Pfam" id="PF13383"/>
    </source>
</evidence>
<dbReference type="Proteomes" id="UP001221142">
    <property type="component" value="Unassembled WGS sequence"/>
</dbReference>
<proteinExistence type="predicted"/>
<keyword evidence="2" id="KW-0808">Transferase</keyword>
<dbReference type="GO" id="GO:0032259">
    <property type="term" value="P:methylation"/>
    <property type="evidence" value="ECO:0007669"/>
    <property type="project" value="UniProtKB-KW"/>
</dbReference>